<evidence type="ECO:0008006" key="3">
    <source>
        <dbReference type="Google" id="ProtNLM"/>
    </source>
</evidence>
<evidence type="ECO:0000313" key="1">
    <source>
        <dbReference type="EMBL" id="MET4583539.1"/>
    </source>
</evidence>
<dbReference type="EMBL" id="JBEPSJ010000004">
    <property type="protein sequence ID" value="MET4583539.1"/>
    <property type="molecule type" value="Genomic_DNA"/>
</dbReference>
<comment type="caution">
    <text evidence="1">The sequence shown here is derived from an EMBL/GenBank/DDBJ whole genome shotgun (WGS) entry which is preliminary data.</text>
</comment>
<reference evidence="1 2" key="1">
    <citation type="submission" date="2024-06" db="EMBL/GenBank/DDBJ databases">
        <title>Sorghum-associated microbial communities from plants grown in Nebraska, USA.</title>
        <authorList>
            <person name="Schachtman D."/>
        </authorList>
    </citation>
    <scope>NUCLEOTIDE SEQUENCE [LARGE SCALE GENOMIC DNA]</scope>
    <source>
        <strain evidence="1 2">2857</strain>
    </source>
</reference>
<gene>
    <name evidence="1" type="ORF">ABIE21_003065</name>
</gene>
<dbReference type="RefSeq" id="WP_354025707.1">
    <property type="nucleotide sequence ID" value="NZ_JBEPSJ010000004.1"/>
</dbReference>
<dbReference type="Pfam" id="PF13822">
    <property type="entry name" value="ACC_epsilon"/>
    <property type="match status" value="1"/>
</dbReference>
<dbReference type="Proteomes" id="UP001549257">
    <property type="component" value="Unassembled WGS sequence"/>
</dbReference>
<keyword evidence="2" id="KW-1185">Reference proteome</keyword>
<evidence type="ECO:0000313" key="2">
    <source>
        <dbReference type="Proteomes" id="UP001549257"/>
    </source>
</evidence>
<name>A0ABV2QR46_9MICO</name>
<proteinExistence type="predicted"/>
<protein>
    <recommendedName>
        <fullName evidence="3">Acyl-CoA carboxylase subunit epsilon</fullName>
    </recommendedName>
</protein>
<accession>A0ABV2QR46</accession>
<organism evidence="1 2">
    <name type="scientific">Conyzicola nivalis</name>
    <dbReference type="NCBI Taxonomy" id="1477021"/>
    <lineage>
        <taxon>Bacteria</taxon>
        <taxon>Bacillati</taxon>
        <taxon>Actinomycetota</taxon>
        <taxon>Actinomycetes</taxon>
        <taxon>Micrococcales</taxon>
        <taxon>Microbacteriaceae</taxon>
        <taxon>Conyzicola</taxon>
    </lineage>
</organism>
<dbReference type="InterPro" id="IPR032716">
    <property type="entry name" value="ACC_epsilon"/>
</dbReference>
<sequence length="78" mass="8103">MSEQHQADAAAASFTIVAGDPSPAEVAAVTAVLGAALEEIASDHERASSTGTSAWQRSQRAIRTPIVRGHDAWRGFSA</sequence>